<keyword evidence="4" id="KW-1185">Reference proteome</keyword>
<dbReference type="RefSeq" id="WP_244729900.1">
    <property type="nucleotide sequence ID" value="NZ_CP095045.1"/>
</dbReference>
<keyword evidence="2" id="KW-0812">Transmembrane</keyword>
<feature type="transmembrane region" description="Helical" evidence="2">
    <location>
        <begin position="210"/>
        <end position="230"/>
    </location>
</feature>
<protein>
    <submittedName>
        <fullName evidence="3">DUF5677 domain-containing protein</fullName>
    </submittedName>
</protein>
<evidence type="ECO:0000313" key="3">
    <source>
        <dbReference type="EMBL" id="UOQ58772.1"/>
    </source>
</evidence>
<dbReference type="InterPro" id="IPR043733">
    <property type="entry name" value="DUF5677"/>
</dbReference>
<keyword evidence="2" id="KW-1133">Transmembrane helix</keyword>
<keyword evidence="2" id="KW-0472">Membrane</keyword>
<dbReference type="Pfam" id="PF18928">
    <property type="entry name" value="DUF5677"/>
    <property type="match status" value="1"/>
</dbReference>
<evidence type="ECO:0000313" key="4">
    <source>
        <dbReference type="Proteomes" id="UP000831786"/>
    </source>
</evidence>
<dbReference type="EMBL" id="CP095045">
    <property type="protein sequence ID" value="UOQ58772.1"/>
    <property type="molecule type" value="Genomic_DNA"/>
</dbReference>
<organism evidence="3 4">
    <name type="scientific">Leucobacter allii</name>
    <dbReference type="NCBI Taxonomy" id="2932247"/>
    <lineage>
        <taxon>Bacteria</taxon>
        <taxon>Bacillati</taxon>
        <taxon>Actinomycetota</taxon>
        <taxon>Actinomycetes</taxon>
        <taxon>Micrococcales</taxon>
        <taxon>Microbacteriaceae</taxon>
        <taxon>Leucobacter</taxon>
    </lineage>
</organism>
<dbReference type="Proteomes" id="UP000831786">
    <property type="component" value="Chromosome"/>
</dbReference>
<evidence type="ECO:0000256" key="2">
    <source>
        <dbReference type="SAM" id="Phobius"/>
    </source>
</evidence>
<sequence>MPTLTEESDLRALVAELGETWLDFDGSQSLHQPAARRGKRFLGSDLARMTAVWGLTCHVYETSRAIALLVDNHMPNQAIPLVRFAYESALTAAWLVQSKDQHGITAFLHEYNRTRAALKKDAFEAVSATFRDVAPEITDADPSEFEGSADSVQRFRGICLDLTPGGMDAYIYYRILSSYSHASVNISDLYFQRSDSSDGVPNYVGQQESLGAPLLLFLTAASMVWAGRAFTYMTQDKHHRTRIRKAAQLLGINSELQLSEHYRRRHLNKATRRSSNQSPRTAPEK</sequence>
<feature type="compositionally biased region" description="Polar residues" evidence="1">
    <location>
        <begin position="273"/>
        <end position="285"/>
    </location>
</feature>
<evidence type="ECO:0000256" key="1">
    <source>
        <dbReference type="SAM" id="MobiDB-lite"/>
    </source>
</evidence>
<gene>
    <name evidence="3" type="ORF">MUN78_08130</name>
</gene>
<feature type="region of interest" description="Disordered" evidence="1">
    <location>
        <begin position="264"/>
        <end position="285"/>
    </location>
</feature>
<proteinExistence type="predicted"/>
<name>A0ABY4FR58_9MICO</name>
<accession>A0ABY4FR58</accession>
<reference evidence="3 4" key="1">
    <citation type="submission" date="2022-04" db="EMBL/GenBank/DDBJ databases">
        <title>Leucobacter sp. isolated from rhizosphere of garlic.</title>
        <authorList>
            <person name="Won M."/>
            <person name="Lee C.-M."/>
            <person name="Woen H.-Y."/>
            <person name="Kwon S.-W."/>
        </authorList>
    </citation>
    <scope>NUCLEOTIDE SEQUENCE [LARGE SCALE GENOMIC DNA]</scope>
    <source>
        <strain evidence="3 4">H21R-40</strain>
    </source>
</reference>